<feature type="domain" description="Peptidase M20 dimerisation" evidence="4">
    <location>
        <begin position="197"/>
        <end position="291"/>
    </location>
</feature>
<evidence type="ECO:0000313" key="7">
    <source>
        <dbReference type="Proteomes" id="UP000332933"/>
    </source>
</evidence>
<keyword evidence="3" id="KW-0464">Manganese</keyword>
<dbReference type="PANTHER" id="PTHR11014:SF63">
    <property type="entry name" value="METALLOPEPTIDASE, PUTATIVE (AFU_ORTHOLOGUE AFUA_6G09600)-RELATED"/>
    <property type="match status" value="1"/>
</dbReference>
<proteinExistence type="inferred from homology"/>
<evidence type="ECO:0000256" key="2">
    <source>
        <dbReference type="ARBA" id="ARBA00022801"/>
    </source>
</evidence>
<dbReference type="FunFam" id="3.30.70.360:FF:000001">
    <property type="entry name" value="N-acetyldiaminopimelate deacetylase"/>
    <property type="match status" value="1"/>
</dbReference>
<comment type="similarity">
    <text evidence="1">Belongs to the peptidase M20 family.</text>
</comment>
<dbReference type="Gene3D" id="3.30.70.360">
    <property type="match status" value="1"/>
</dbReference>
<dbReference type="EMBL" id="VJMH01007267">
    <property type="protein sequence ID" value="KAF0684662.1"/>
    <property type="molecule type" value="Genomic_DNA"/>
</dbReference>
<dbReference type="GO" id="GO:0046872">
    <property type="term" value="F:metal ion binding"/>
    <property type="evidence" value="ECO:0007669"/>
    <property type="project" value="UniProtKB-KW"/>
</dbReference>
<feature type="binding site" evidence="3">
    <location>
        <position position="176"/>
    </location>
    <ligand>
        <name>Mn(2+)</name>
        <dbReference type="ChEBI" id="CHEBI:29035"/>
        <label>2</label>
    </ligand>
</feature>
<reference evidence="6 7" key="1">
    <citation type="submission" date="2019-03" db="EMBL/GenBank/DDBJ databases">
        <authorList>
            <person name="Gaulin E."/>
            <person name="Dumas B."/>
        </authorList>
    </citation>
    <scope>NUCLEOTIDE SEQUENCE [LARGE SCALE GENOMIC DNA]</scope>
    <source>
        <strain evidence="6">CBS 568.67</strain>
    </source>
</reference>
<evidence type="ECO:0000256" key="3">
    <source>
        <dbReference type="PIRSR" id="PIRSR005962-1"/>
    </source>
</evidence>
<dbReference type="InterPro" id="IPR036264">
    <property type="entry name" value="Bact_exopeptidase_dim_dom"/>
</dbReference>
<dbReference type="CDD" id="cd03886">
    <property type="entry name" value="M20_Acy1"/>
    <property type="match status" value="1"/>
</dbReference>
<dbReference type="InterPro" id="IPR011650">
    <property type="entry name" value="Peptidase_M20_dimer"/>
</dbReference>
<dbReference type="Gene3D" id="3.40.630.10">
    <property type="entry name" value="Zn peptidases"/>
    <property type="match status" value="1"/>
</dbReference>
<feature type="binding site" evidence="3">
    <location>
        <position position="114"/>
    </location>
    <ligand>
        <name>Mn(2+)</name>
        <dbReference type="ChEBI" id="CHEBI:29035"/>
        <label>2</label>
    </ligand>
</feature>
<protein>
    <submittedName>
        <fullName evidence="6">Aste57867_23382 protein</fullName>
    </submittedName>
</protein>
<dbReference type="GO" id="GO:0016787">
    <property type="term" value="F:hydrolase activity"/>
    <property type="evidence" value="ECO:0007669"/>
    <property type="project" value="UniProtKB-KW"/>
</dbReference>
<dbReference type="AlphaFoldDB" id="A0A485LS52"/>
<dbReference type="NCBIfam" id="TIGR01891">
    <property type="entry name" value="amidohydrolases"/>
    <property type="match status" value="1"/>
</dbReference>
<dbReference type="InterPro" id="IPR017439">
    <property type="entry name" value="Amidohydrolase"/>
</dbReference>
<dbReference type="InterPro" id="IPR002933">
    <property type="entry name" value="Peptidase_M20"/>
</dbReference>
<accession>A0A485LS52</accession>
<dbReference type="OrthoDB" id="6119954at2759"/>
<keyword evidence="2" id="KW-0378">Hydrolase</keyword>
<feature type="binding site" evidence="3">
    <location>
        <position position="375"/>
    </location>
    <ligand>
        <name>Mn(2+)</name>
        <dbReference type="ChEBI" id="CHEBI:29035"/>
        <label>2</label>
    </ligand>
</feature>
<gene>
    <name evidence="6" type="primary">Aste57867_23382</name>
    <name evidence="5" type="ORF">As57867_023311</name>
    <name evidence="6" type="ORF">ASTE57867_23382</name>
</gene>
<name>A0A485LS52_9STRA</name>
<feature type="binding site" evidence="3">
    <location>
        <position position="152"/>
    </location>
    <ligand>
        <name>Mn(2+)</name>
        <dbReference type="ChEBI" id="CHEBI:29035"/>
        <label>2</label>
    </ligand>
</feature>
<organism evidence="6 7">
    <name type="scientific">Aphanomyces stellatus</name>
    <dbReference type="NCBI Taxonomy" id="120398"/>
    <lineage>
        <taxon>Eukaryota</taxon>
        <taxon>Sar</taxon>
        <taxon>Stramenopiles</taxon>
        <taxon>Oomycota</taxon>
        <taxon>Saprolegniomycetes</taxon>
        <taxon>Saprolegniales</taxon>
        <taxon>Verrucalvaceae</taxon>
        <taxon>Aphanomyces</taxon>
    </lineage>
</organism>
<evidence type="ECO:0000313" key="6">
    <source>
        <dbReference type="EMBL" id="VFU00028.1"/>
    </source>
</evidence>
<dbReference type="SUPFAM" id="SSF53187">
    <property type="entry name" value="Zn-dependent exopeptidases"/>
    <property type="match status" value="1"/>
</dbReference>
<dbReference type="Pfam" id="PF01546">
    <property type="entry name" value="Peptidase_M20"/>
    <property type="match status" value="1"/>
</dbReference>
<evidence type="ECO:0000313" key="5">
    <source>
        <dbReference type="EMBL" id="KAF0684662.1"/>
    </source>
</evidence>
<dbReference type="Pfam" id="PF07687">
    <property type="entry name" value="M20_dimer"/>
    <property type="match status" value="1"/>
</dbReference>
<dbReference type="Proteomes" id="UP000332933">
    <property type="component" value="Unassembled WGS sequence"/>
</dbReference>
<evidence type="ECO:0000259" key="4">
    <source>
        <dbReference type="Pfam" id="PF07687"/>
    </source>
</evidence>
<reference evidence="5" key="2">
    <citation type="submission" date="2019-06" db="EMBL/GenBank/DDBJ databases">
        <title>Genomics analysis of Aphanomyces spp. identifies a new class of oomycete effector associated with host adaptation.</title>
        <authorList>
            <person name="Gaulin E."/>
        </authorList>
    </citation>
    <scope>NUCLEOTIDE SEQUENCE</scope>
    <source>
        <strain evidence="5">CBS 578.67</strain>
    </source>
</reference>
<evidence type="ECO:0000256" key="1">
    <source>
        <dbReference type="ARBA" id="ARBA00006153"/>
    </source>
</evidence>
<feature type="binding site" evidence="3">
    <location>
        <position position="116"/>
    </location>
    <ligand>
        <name>Mn(2+)</name>
        <dbReference type="ChEBI" id="CHEBI:29035"/>
        <label>2</label>
    </ligand>
</feature>
<sequence length="418" mass="45194">MVASPSGPFSALFDRLVDLRKYFHTHPELSFQETSTQQTLKTFLVDEAQIPERDIHVAAGTGLVVNIFGPIAPDQPTPAIQCVAFRGDMDALPMTEENTHLPYKSTRAGAAHMCGHDGHMASLAGFAVLMQRSRARLPANTCVRLLFQPAEEGHFGAVAMIKDKCLDGVDEVYGYHNFGFAEGVVAVKAGAVMSHGMTFTITLKGPGGHGSAPHQTQDPIVAAGHVIVAMQTIMSRNVSAHESAIISIAQVHGGEADNVIPSTVTMSGTCRDFNPAVSAILRDRMTSIVVNTAKAYGVEGFMEFEERYPATVNSPAQSEIVRSVAVRVAGDVNVTADGLPLCASEDFSFYLHERPGCFFFLGTQQSQGGQNRTLHSSTFDFNDAILPLAVRMFLELAQHRFGCDLYSVDELAQIYTKQ</sequence>
<keyword evidence="7" id="KW-1185">Reference proteome</keyword>
<dbReference type="SUPFAM" id="SSF55031">
    <property type="entry name" value="Bacterial exopeptidase dimerisation domain"/>
    <property type="match status" value="1"/>
</dbReference>
<dbReference type="PIRSF" id="PIRSF005962">
    <property type="entry name" value="Pept_M20D_amidohydro"/>
    <property type="match status" value="1"/>
</dbReference>
<keyword evidence="3" id="KW-0479">Metal-binding</keyword>
<dbReference type="PANTHER" id="PTHR11014">
    <property type="entry name" value="PEPTIDASE M20 FAMILY MEMBER"/>
    <property type="match status" value="1"/>
</dbReference>
<dbReference type="EMBL" id="CAADRA010007293">
    <property type="protein sequence ID" value="VFU00028.1"/>
    <property type="molecule type" value="Genomic_DNA"/>
</dbReference>
<comment type="cofactor">
    <cofactor evidence="3">
        <name>Mn(2+)</name>
        <dbReference type="ChEBI" id="CHEBI:29035"/>
    </cofactor>
    <text evidence="3">The Mn(2+) ion enhances activity.</text>
</comment>